<keyword evidence="4" id="KW-0964">Secreted</keyword>
<dbReference type="PANTHER" id="PTHR24150:SF8">
    <property type="entry name" value="ANKYRIN REPEAT AND MYND DOMAIN-CONTAINING PROTEIN 2"/>
    <property type="match status" value="1"/>
</dbReference>
<dbReference type="InterPro" id="IPR002110">
    <property type="entry name" value="Ankyrin_rpt"/>
</dbReference>
<dbReference type="Gene3D" id="1.25.40.20">
    <property type="entry name" value="Ankyrin repeat-containing domain"/>
    <property type="match status" value="1"/>
</dbReference>
<proteinExistence type="predicted"/>
<keyword evidence="5" id="KW-1052">Target cell membrane</keyword>
<evidence type="ECO:0000256" key="5">
    <source>
        <dbReference type="ARBA" id="ARBA00022537"/>
    </source>
</evidence>
<keyword evidence="8" id="KW-0638">Presynaptic neurotoxin</keyword>
<organism evidence="11 12">
    <name type="scientific">Trichonephila inaurata madagascariensis</name>
    <dbReference type="NCBI Taxonomy" id="2747483"/>
    <lineage>
        <taxon>Eukaryota</taxon>
        <taxon>Metazoa</taxon>
        <taxon>Ecdysozoa</taxon>
        <taxon>Arthropoda</taxon>
        <taxon>Chelicerata</taxon>
        <taxon>Arachnida</taxon>
        <taxon>Araneae</taxon>
        <taxon>Araneomorphae</taxon>
        <taxon>Entelegynae</taxon>
        <taxon>Araneoidea</taxon>
        <taxon>Nephilidae</taxon>
        <taxon>Trichonephila</taxon>
        <taxon>Trichonephila inaurata</taxon>
    </lineage>
</organism>
<evidence type="ECO:0000256" key="9">
    <source>
        <dbReference type="ARBA" id="ARBA00023298"/>
    </source>
</evidence>
<keyword evidence="7" id="KW-0528">Neurotoxin</keyword>
<protein>
    <submittedName>
        <fullName evidence="11">Ankyrin repeat and MYND domain-containing protein 2</fullName>
    </submittedName>
</protein>
<dbReference type="GO" id="GO:0044231">
    <property type="term" value="C:host cell presynaptic membrane"/>
    <property type="evidence" value="ECO:0007669"/>
    <property type="project" value="UniProtKB-KW"/>
</dbReference>
<sequence>MQFLKGTHKVCKLLLDCGADVNFTKHMSQYSALTFAALSGNPDVVNLLLQYGAKRKCQFINKTAAQMAAFFGKPLYCKSVINNFIPISITRGIFEKNGVLGS</sequence>
<keyword evidence="9" id="KW-1053">Target membrane</keyword>
<keyword evidence="9" id="KW-0472">Membrane</keyword>
<evidence type="ECO:0000313" key="11">
    <source>
        <dbReference type="EMBL" id="GFS32414.1"/>
    </source>
</evidence>
<evidence type="ECO:0000256" key="1">
    <source>
        <dbReference type="ARBA" id="ARBA00004175"/>
    </source>
</evidence>
<evidence type="ECO:0000256" key="3">
    <source>
        <dbReference type="ARBA" id="ARBA00022483"/>
    </source>
</evidence>
<evidence type="ECO:0000256" key="6">
    <source>
        <dbReference type="ARBA" id="ARBA00022656"/>
    </source>
</evidence>
<dbReference type="GO" id="GO:0006887">
    <property type="term" value="P:exocytosis"/>
    <property type="evidence" value="ECO:0007669"/>
    <property type="project" value="UniProtKB-KW"/>
</dbReference>
<keyword evidence="10" id="KW-0040">ANK repeat</keyword>
<dbReference type="GO" id="GO:0090729">
    <property type="term" value="F:toxin activity"/>
    <property type="evidence" value="ECO:0007669"/>
    <property type="project" value="UniProtKB-KW"/>
</dbReference>
<feature type="repeat" description="ANK" evidence="10">
    <location>
        <begin position="28"/>
        <end position="53"/>
    </location>
</feature>
<gene>
    <name evidence="11" type="primary">ANKMY2_1</name>
    <name evidence="11" type="ORF">TNIN_387051</name>
</gene>
<dbReference type="PROSITE" id="PS50088">
    <property type="entry name" value="ANK_REPEAT"/>
    <property type="match status" value="1"/>
</dbReference>
<dbReference type="SUPFAM" id="SSF48403">
    <property type="entry name" value="Ankyrin repeat"/>
    <property type="match status" value="1"/>
</dbReference>
<dbReference type="EMBL" id="BMAV01024354">
    <property type="protein sequence ID" value="GFS32414.1"/>
    <property type="molecule type" value="Genomic_DNA"/>
</dbReference>
<dbReference type="InterPro" id="IPR036770">
    <property type="entry name" value="Ankyrin_rpt-contain_sf"/>
</dbReference>
<dbReference type="GO" id="GO:0005576">
    <property type="term" value="C:extracellular region"/>
    <property type="evidence" value="ECO:0007669"/>
    <property type="project" value="UniProtKB-SubCell"/>
</dbReference>
<dbReference type="GO" id="GO:0044218">
    <property type="term" value="C:other organism cell membrane"/>
    <property type="evidence" value="ECO:0007669"/>
    <property type="project" value="UniProtKB-KW"/>
</dbReference>
<dbReference type="AlphaFoldDB" id="A0A8X6I8L2"/>
<dbReference type="Proteomes" id="UP000886998">
    <property type="component" value="Unassembled WGS sequence"/>
</dbReference>
<keyword evidence="3" id="KW-0268">Exocytosis</keyword>
<evidence type="ECO:0000256" key="2">
    <source>
        <dbReference type="ARBA" id="ARBA00004613"/>
    </source>
</evidence>
<evidence type="ECO:0000256" key="4">
    <source>
        <dbReference type="ARBA" id="ARBA00022525"/>
    </source>
</evidence>
<dbReference type="OrthoDB" id="10257049at2759"/>
<accession>A0A8X6I8L2</accession>
<comment type="caution">
    <text evidence="11">The sequence shown here is derived from an EMBL/GenBank/DDBJ whole genome shotgun (WGS) entry which is preliminary data.</text>
</comment>
<evidence type="ECO:0000313" key="12">
    <source>
        <dbReference type="Proteomes" id="UP000886998"/>
    </source>
</evidence>
<dbReference type="PROSITE" id="PS50297">
    <property type="entry name" value="ANK_REP_REGION"/>
    <property type="match status" value="1"/>
</dbReference>
<evidence type="ECO:0000256" key="10">
    <source>
        <dbReference type="PROSITE-ProRule" id="PRU00023"/>
    </source>
</evidence>
<dbReference type="Pfam" id="PF12796">
    <property type="entry name" value="Ank_2"/>
    <property type="match status" value="1"/>
</dbReference>
<dbReference type="PANTHER" id="PTHR24150">
    <property type="entry name" value="ANKYRIN REPEAT AND MYND DOMAIN-CONTAINING PROTEIN 2"/>
    <property type="match status" value="1"/>
</dbReference>
<keyword evidence="12" id="KW-1185">Reference proteome</keyword>
<evidence type="ECO:0000256" key="7">
    <source>
        <dbReference type="ARBA" id="ARBA00022699"/>
    </source>
</evidence>
<reference evidence="11" key="1">
    <citation type="submission" date="2020-08" db="EMBL/GenBank/DDBJ databases">
        <title>Multicomponent nature underlies the extraordinary mechanical properties of spider dragline silk.</title>
        <authorList>
            <person name="Kono N."/>
            <person name="Nakamura H."/>
            <person name="Mori M."/>
            <person name="Yoshida Y."/>
            <person name="Ohtoshi R."/>
            <person name="Malay A.D."/>
            <person name="Moran D.A.P."/>
            <person name="Tomita M."/>
            <person name="Numata K."/>
            <person name="Arakawa K."/>
        </authorList>
    </citation>
    <scope>NUCLEOTIDE SEQUENCE</scope>
</reference>
<keyword evidence="6" id="KW-0800">Toxin</keyword>
<name>A0A8X6I8L2_9ARAC</name>
<dbReference type="InterPro" id="IPR052452">
    <property type="entry name" value="Ankyrin-MYND_dom_contain_2"/>
</dbReference>
<comment type="subcellular location">
    <subcellularLocation>
        <location evidence="2">Secreted</location>
    </subcellularLocation>
    <subcellularLocation>
        <location evidence="1">Target cell membrane</location>
    </subcellularLocation>
</comment>
<evidence type="ECO:0000256" key="8">
    <source>
        <dbReference type="ARBA" id="ARBA00023028"/>
    </source>
</evidence>